<feature type="region of interest" description="Disordered" evidence="1">
    <location>
        <begin position="101"/>
        <end position="121"/>
    </location>
</feature>
<dbReference type="Pfam" id="PF05013">
    <property type="entry name" value="FGase"/>
    <property type="match status" value="1"/>
</dbReference>
<sequence length="257" mass="28008">MTLADDSTILHPSDPAPVSIVNGQSRVPLLLLCEHAGQSIPARLNRLGVSQQVIDSHRGWDIGALAVAREVAARLGAPLVIQNYSRLVIDANRPPDSVHAVPSEVDGVPIPGNTGISRSHQRQRAKEIFAPLDAALADFMRDLQPRGCFSIHSFTPILGGVPRPWHAGFLSRRDTRTAQRLMQAIAARQPHLTMAVNEPYRIEDDTDWFIPRHAEPSGAAHALIEIRNDLISTPDGIPLWADLVAQAITTVMQEAEA</sequence>
<dbReference type="OrthoDB" id="9815326at2"/>
<dbReference type="STRING" id="996342.SAMN05443551_3671"/>
<accession>A0A1M5X2P3</accession>
<gene>
    <name evidence="2" type="ORF">SAMN05443551_3671</name>
</gene>
<evidence type="ECO:0000256" key="1">
    <source>
        <dbReference type="SAM" id="MobiDB-lite"/>
    </source>
</evidence>
<protein>
    <submittedName>
        <fullName evidence="2">Predicted N-formylglutamate amidohydrolase</fullName>
    </submittedName>
</protein>
<dbReference type="Proteomes" id="UP000184221">
    <property type="component" value="Unassembled WGS sequence"/>
</dbReference>
<keyword evidence="3" id="KW-1185">Reference proteome</keyword>
<evidence type="ECO:0000313" key="2">
    <source>
        <dbReference type="EMBL" id="SHH93862.1"/>
    </source>
</evidence>
<dbReference type="EMBL" id="FQXC01000005">
    <property type="protein sequence ID" value="SHH93862.1"/>
    <property type="molecule type" value="Genomic_DNA"/>
</dbReference>
<dbReference type="SUPFAM" id="SSF53187">
    <property type="entry name" value="Zn-dependent exopeptidases"/>
    <property type="match status" value="1"/>
</dbReference>
<dbReference type="PIRSF" id="PIRSF029730">
    <property type="entry name" value="UCP029730"/>
    <property type="match status" value="1"/>
</dbReference>
<dbReference type="InterPro" id="IPR011227">
    <property type="entry name" value="UCP029730"/>
</dbReference>
<dbReference type="RefSeq" id="WP_072779535.1">
    <property type="nucleotide sequence ID" value="NZ_FQXC01000005.1"/>
</dbReference>
<dbReference type="AlphaFoldDB" id="A0A1M5X2P3"/>
<proteinExistence type="predicted"/>
<evidence type="ECO:0000313" key="3">
    <source>
        <dbReference type="Proteomes" id="UP000184221"/>
    </source>
</evidence>
<name>A0A1M5X2P3_9RHOB</name>
<reference evidence="2 3" key="1">
    <citation type="submission" date="2016-11" db="EMBL/GenBank/DDBJ databases">
        <authorList>
            <person name="Jaros S."/>
            <person name="Januszkiewicz K."/>
            <person name="Wedrychowicz H."/>
        </authorList>
    </citation>
    <scope>NUCLEOTIDE SEQUENCE [LARGE SCALE GENOMIC DNA]</scope>
    <source>
        <strain evidence="2 3">DSM 29431</strain>
    </source>
</reference>
<dbReference type="Gene3D" id="3.40.630.40">
    <property type="entry name" value="Zn-dependent exopeptidases"/>
    <property type="match status" value="1"/>
</dbReference>
<organism evidence="2 3">
    <name type="scientific">Marivita hallyeonensis</name>
    <dbReference type="NCBI Taxonomy" id="996342"/>
    <lineage>
        <taxon>Bacteria</taxon>
        <taxon>Pseudomonadati</taxon>
        <taxon>Pseudomonadota</taxon>
        <taxon>Alphaproteobacteria</taxon>
        <taxon>Rhodobacterales</taxon>
        <taxon>Roseobacteraceae</taxon>
        <taxon>Marivita</taxon>
    </lineage>
</organism>
<dbReference type="InterPro" id="IPR007709">
    <property type="entry name" value="N-FG_amidohydro"/>
</dbReference>
<keyword evidence="2" id="KW-0378">Hydrolase</keyword>
<dbReference type="GO" id="GO:0016787">
    <property type="term" value="F:hydrolase activity"/>
    <property type="evidence" value="ECO:0007669"/>
    <property type="project" value="UniProtKB-KW"/>
</dbReference>